<evidence type="ECO:0000313" key="15">
    <source>
        <dbReference type="Proteomes" id="UP000182108"/>
    </source>
</evidence>
<dbReference type="OrthoDB" id="9789936at2"/>
<evidence type="ECO:0000259" key="12">
    <source>
        <dbReference type="PROSITE" id="PS51379"/>
    </source>
</evidence>
<evidence type="ECO:0000256" key="4">
    <source>
        <dbReference type="ARBA" id="ARBA00022519"/>
    </source>
</evidence>
<evidence type="ECO:0000256" key="7">
    <source>
        <dbReference type="ARBA" id="ARBA00022967"/>
    </source>
</evidence>
<evidence type="ECO:0000256" key="5">
    <source>
        <dbReference type="ARBA" id="ARBA00022723"/>
    </source>
</evidence>
<dbReference type="Pfam" id="PF04060">
    <property type="entry name" value="FeS"/>
    <property type="match status" value="1"/>
</dbReference>
<evidence type="ECO:0000256" key="3">
    <source>
        <dbReference type="ARBA" id="ARBA00022485"/>
    </source>
</evidence>
<dbReference type="RefSeq" id="WP_055423420.1">
    <property type="nucleotide sequence ID" value="NZ_CYHH01000005.1"/>
</dbReference>
<evidence type="ECO:0000256" key="6">
    <source>
        <dbReference type="ARBA" id="ARBA00022737"/>
    </source>
</evidence>
<dbReference type="Gene3D" id="1.10.15.40">
    <property type="entry name" value="Electron transport complex subunit B, putative Fe-S cluster"/>
    <property type="match status" value="1"/>
</dbReference>
<evidence type="ECO:0000256" key="11">
    <source>
        <dbReference type="ARBA" id="ARBA00023136"/>
    </source>
</evidence>
<evidence type="ECO:0000256" key="2">
    <source>
        <dbReference type="ARBA" id="ARBA00022475"/>
    </source>
</evidence>
<keyword evidence="1" id="KW-0813">Transport</keyword>
<dbReference type="InterPro" id="IPR050294">
    <property type="entry name" value="RnfB_subfamily"/>
</dbReference>
<protein>
    <submittedName>
        <fullName evidence="14">Electron transport complex, RnfABCDGE type, B subunit</fullName>
    </submittedName>
</protein>
<keyword evidence="8" id="KW-0249">Electron transport</keyword>
<keyword evidence="6" id="KW-0677">Repeat</keyword>
<keyword evidence="15" id="KW-1185">Reference proteome</keyword>
<accession>A0A0K6IVI0</accession>
<dbReference type="InterPro" id="IPR017896">
    <property type="entry name" value="4Fe4S_Fe-S-bd"/>
</dbReference>
<dbReference type="InterPro" id="IPR010207">
    <property type="entry name" value="Elect_transpt_cplx_RnfB/RsxB"/>
</dbReference>
<dbReference type="AlphaFoldDB" id="A0A0K6IVI0"/>
<feature type="domain" description="4Fe-4S" evidence="13">
    <location>
        <begin position="1"/>
        <end position="58"/>
    </location>
</feature>
<dbReference type="PROSITE" id="PS00198">
    <property type="entry name" value="4FE4S_FER_1"/>
    <property type="match status" value="1"/>
</dbReference>
<keyword evidence="7" id="KW-1278">Translocase</keyword>
<keyword evidence="9" id="KW-0408">Iron</keyword>
<evidence type="ECO:0000256" key="9">
    <source>
        <dbReference type="ARBA" id="ARBA00023004"/>
    </source>
</evidence>
<organism evidence="14 15">
    <name type="scientific">Tepidiphilus thermophilus</name>
    <dbReference type="NCBI Taxonomy" id="876478"/>
    <lineage>
        <taxon>Bacteria</taxon>
        <taxon>Pseudomonadati</taxon>
        <taxon>Pseudomonadota</taxon>
        <taxon>Hydrogenophilia</taxon>
        <taxon>Hydrogenophilales</taxon>
        <taxon>Hydrogenophilaceae</taxon>
        <taxon>Tepidiphilus</taxon>
    </lineage>
</organism>
<sequence length="198" mass="20886">MPTPNEIDALLPQTQCRRCGYPACRPYAEALAAGETTPNRCPPGGDELIARLSSLLGVPATPLDPEVGPPQAPQIARIVEAECIGCTLCLQACPVDAILGAPKRMHTVIEDECTGCGLCLPPCPVDCIVLLPAPAFPEASASRARFLRRQARLARGEDPRKRLRPAPIAASADQLKRALVAAALERARTARKNGGPSA</sequence>
<keyword evidence="10" id="KW-0411">Iron-sulfur</keyword>
<dbReference type="InterPro" id="IPR007202">
    <property type="entry name" value="4Fe-4S_dom"/>
</dbReference>
<keyword evidence="4" id="KW-0997">Cell inner membrane</keyword>
<dbReference type="PROSITE" id="PS51656">
    <property type="entry name" value="4FE4S"/>
    <property type="match status" value="1"/>
</dbReference>
<proteinExistence type="predicted"/>
<evidence type="ECO:0000256" key="1">
    <source>
        <dbReference type="ARBA" id="ARBA00022448"/>
    </source>
</evidence>
<dbReference type="Gene3D" id="3.30.70.20">
    <property type="match status" value="1"/>
</dbReference>
<dbReference type="GO" id="GO:0046872">
    <property type="term" value="F:metal ion binding"/>
    <property type="evidence" value="ECO:0007669"/>
    <property type="project" value="UniProtKB-KW"/>
</dbReference>
<dbReference type="PANTHER" id="PTHR42859">
    <property type="entry name" value="OXIDOREDUCTASE"/>
    <property type="match status" value="1"/>
</dbReference>
<evidence type="ECO:0000256" key="8">
    <source>
        <dbReference type="ARBA" id="ARBA00022982"/>
    </source>
</evidence>
<dbReference type="NCBIfam" id="TIGR01944">
    <property type="entry name" value="rnfB"/>
    <property type="match status" value="1"/>
</dbReference>
<dbReference type="InterPro" id="IPR017900">
    <property type="entry name" value="4Fe4S_Fe_S_CS"/>
</dbReference>
<keyword evidence="11" id="KW-0472">Membrane</keyword>
<keyword evidence="2" id="KW-1003">Cell membrane</keyword>
<keyword evidence="5" id="KW-0479">Metal-binding</keyword>
<dbReference type="GO" id="GO:0051539">
    <property type="term" value="F:4 iron, 4 sulfur cluster binding"/>
    <property type="evidence" value="ECO:0007669"/>
    <property type="project" value="UniProtKB-KW"/>
</dbReference>
<dbReference type="PANTHER" id="PTHR42859:SF3">
    <property type="entry name" value="ION-TRANSLOCATING OXIDOREDUCTASE COMPLEX SUBUNIT B"/>
    <property type="match status" value="1"/>
</dbReference>
<gene>
    <name evidence="14" type="ORF">Ga0061068_10514</name>
</gene>
<keyword evidence="3" id="KW-0004">4Fe-4S</keyword>
<dbReference type="EMBL" id="CYHH01000005">
    <property type="protein sequence ID" value="CUB07115.1"/>
    <property type="molecule type" value="Genomic_DNA"/>
</dbReference>
<feature type="domain" description="4Fe-4S ferredoxin-type" evidence="12">
    <location>
        <begin position="74"/>
        <end position="103"/>
    </location>
</feature>
<evidence type="ECO:0000259" key="13">
    <source>
        <dbReference type="PROSITE" id="PS51656"/>
    </source>
</evidence>
<name>A0A0K6IVI0_9PROT</name>
<dbReference type="PROSITE" id="PS51379">
    <property type="entry name" value="4FE4S_FER_2"/>
    <property type="match status" value="2"/>
</dbReference>
<dbReference type="GO" id="GO:0009055">
    <property type="term" value="F:electron transfer activity"/>
    <property type="evidence" value="ECO:0007669"/>
    <property type="project" value="InterPro"/>
</dbReference>
<reference evidence="15" key="1">
    <citation type="submission" date="2015-08" db="EMBL/GenBank/DDBJ databases">
        <authorList>
            <person name="Babu N.S."/>
            <person name="Beckwith C.J."/>
            <person name="Beseler K.G."/>
            <person name="Brison A."/>
            <person name="Carone J.V."/>
            <person name="Caskin T.P."/>
            <person name="Diamond M."/>
            <person name="Durham M.E."/>
            <person name="Foxe J.M."/>
            <person name="Go M."/>
            <person name="Henderson B.A."/>
            <person name="Jones I.B."/>
            <person name="McGettigan J.A."/>
            <person name="Micheletti S.J."/>
            <person name="Nasrallah M.E."/>
            <person name="Ortiz D."/>
            <person name="Piller C.R."/>
            <person name="Privatt S.R."/>
            <person name="Schneider S.L."/>
            <person name="Sharp S."/>
            <person name="Smith T.C."/>
            <person name="Stanton J.D."/>
            <person name="Ullery H.E."/>
            <person name="Wilson R.J."/>
            <person name="Serrano M.G."/>
            <person name="Buck G."/>
            <person name="Lee V."/>
            <person name="Wang Y."/>
            <person name="Carvalho R."/>
            <person name="Voegtly L."/>
            <person name="Shi R."/>
            <person name="Duckworth R."/>
            <person name="Johnson A."/>
            <person name="Loviza R."/>
            <person name="Walstead R."/>
            <person name="Shah Z."/>
            <person name="Kiflezghi M."/>
            <person name="Wade K."/>
            <person name="Ball S.L."/>
            <person name="Bradley K.W."/>
            <person name="Asai D.J."/>
            <person name="Bowman C.A."/>
            <person name="Russell D.A."/>
            <person name="Pope W.H."/>
            <person name="Jacobs-Sera D."/>
            <person name="Hendrix R.W."/>
            <person name="Hatfull G.F."/>
        </authorList>
    </citation>
    <scope>NUCLEOTIDE SEQUENCE [LARGE SCALE GENOMIC DNA]</scope>
    <source>
        <strain evidence="15">JCM 19170</strain>
    </source>
</reference>
<dbReference type="Pfam" id="PF14697">
    <property type="entry name" value="Fer4_21"/>
    <property type="match status" value="1"/>
</dbReference>
<evidence type="ECO:0000256" key="10">
    <source>
        <dbReference type="ARBA" id="ARBA00023014"/>
    </source>
</evidence>
<feature type="domain" description="4Fe-4S ferredoxin-type" evidence="12">
    <location>
        <begin position="104"/>
        <end position="133"/>
    </location>
</feature>
<evidence type="ECO:0000313" key="14">
    <source>
        <dbReference type="EMBL" id="CUB07115.1"/>
    </source>
</evidence>
<dbReference type="SUPFAM" id="SSF54862">
    <property type="entry name" value="4Fe-4S ferredoxins"/>
    <property type="match status" value="1"/>
</dbReference>
<dbReference type="Proteomes" id="UP000182108">
    <property type="component" value="Unassembled WGS sequence"/>
</dbReference>